<dbReference type="PRINTS" id="PR00179">
    <property type="entry name" value="LIPOCALIN"/>
</dbReference>
<reference evidence="5" key="1">
    <citation type="submission" date="2016-12" db="EMBL/GenBank/DDBJ databases">
        <title>Mouse lemur reference genome and diversity panel.</title>
        <authorList>
            <person name="Harris R."/>
            <person name="Larsen P."/>
            <person name="Liu Y."/>
            <person name="Hughes D.S."/>
            <person name="Murali S."/>
            <person name="Raveendran M."/>
            <person name="Korchina V."/>
            <person name="Wang M."/>
            <person name="Jhangiani S."/>
            <person name="Bandaranaike D."/>
            <person name="Bellair M."/>
            <person name="Blankenburg K."/>
            <person name="Chao H."/>
            <person name="Dahdouli M."/>
            <person name="Dinh H."/>
            <person name="Doddapaneni H."/>
            <person name="English A."/>
            <person name="Firestine M."/>
            <person name="Gnanaolivu R."/>
            <person name="Gross S."/>
            <person name="Hernandez B."/>
            <person name="Javaid M."/>
            <person name="Jayaseelan J."/>
            <person name="Jones J."/>
            <person name="Khan Z."/>
            <person name="Kovar C."/>
            <person name="Kurapati P."/>
            <person name="Le B."/>
            <person name="Lee S."/>
            <person name="Li M."/>
            <person name="Mathew T."/>
            <person name="Narasimhan A."/>
            <person name="Ngo D."/>
            <person name="Nguyen L."/>
            <person name="Okwuonu G."/>
            <person name="Ongeri F."/>
            <person name="Osuji N."/>
            <person name="Pu L.-L."/>
            <person name="Puazo M."/>
            <person name="Quiroz J."/>
            <person name="Raj R."/>
            <person name="Rajbhandari K."/>
            <person name="Reid J.G."/>
            <person name="Santibanez J."/>
            <person name="Sexton D."/>
            <person name="Skinner E."/>
            <person name="Vee V."/>
            <person name="Weissenberger G."/>
            <person name="Wu Y."/>
            <person name="Xin Y."/>
            <person name="Han Y."/>
            <person name="Campbell C."/>
            <person name="Brown A."/>
            <person name="Sullivan B."/>
            <person name="Shelton J."/>
            <person name="Brown S."/>
            <person name="Dudchenko O."/>
            <person name="Machol I."/>
            <person name="Durand N."/>
            <person name="Shamim M."/>
            <person name="Lieberman A."/>
            <person name="Muzny D.M."/>
            <person name="Richards S."/>
            <person name="Yoder A."/>
            <person name="Worley K.C."/>
            <person name="Rogers J."/>
            <person name="Gibbs R.A."/>
        </authorList>
    </citation>
    <scope>NUCLEOTIDE SEQUENCE [LARGE SCALE GENOMIC DNA]</scope>
</reference>
<dbReference type="InterPro" id="IPR012674">
    <property type="entry name" value="Calycin"/>
</dbReference>
<evidence type="ECO:0000256" key="1">
    <source>
        <dbReference type="ARBA" id="ARBA00006889"/>
    </source>
</evidence>
<name>A0A8C5UZK4_MICMU</name>
<feature type="domain" description="Lipocalin/cytosolic fatty-acid binding" evidence="4">
    <location>
        <begin position="34"/>
        <end position="174"/>
    </location>
</feature>
<sequence length="184" mass="20295">MESFLLSLVLALLWVSTAQAEVLVQPDFDAEKFSGLWYVVSMVSDCKVFLGKKGHLRMSTRAITATAGGGLSVHMEFPRADGCNQVDAEYLKVGSPGHFRVPALGYLDVRVVDTDYSSFALIYIYKELEGALSTMVQLYSRTQDASPEAVKALRDFYPTVGLPDDMMVLLPKSDLCSRKDKEAP</sequence>
<evidence type="ECO:0000259" key="4">
    <source>
        <dbReference type="Pfam" id="PF00061"/>
    </source>
</evidence>
<dbReference type="InterPro" id="IPR002345">
    <property type="entry name" value="Lipocalin"/>
</dbReference>
<protein>
    <submittedName>
        <fullName evidence="5">Lipocalin 15</fullName>
    </submittedName>
</protein>
<evidence type="ECO:0000313" key="6">
    <source>
        <dbReference type="Proteomes" id="UP000694394"/>
    </source>
</evidence>
<dbReference type="PANTHER" id="PTHR11430">
    <property type="entry name" value="LIPOCALIN"/>
    <property type="match status" value="1"/>
</dbReference>
<dbReference type="Gene3D" id="2.40.128.20">
    <property type="match status" value="1"/>
</dbReference>
<dbReference type="GeneTree" id="ENSGT01050000244868"/>
<dbReference type="InterPro" id="IPR022272">
    <property type="entry name" value="Lipocalin_CS"/>
</dbReference>
<feature type="chain" id="PRO_5034342819" evidence="3">
    <location>
        <begin position="21"/>
        <end position="184"/>
    </location>
</feature>
<dbReference type="InterPro" id="IPR000566">
    <property type="entry name" value="Lipocln_cytosolic_FA-bd_dom"/>
</dbReference>
<organism evidence="5 6">
    <name type="scientific">Microcebus murinus</name>
    <name type="common">Gray mouse lemur</name>
    <name type="synonym">Lemur murinus</name>
    <dbReference type="NCBI Taxonomy" id="30608"/>
    <lineage>
        <taxon>Eukaryota</taxon>
        <taxon>Metazoa</taxon>
        <taxon>Chordata</taxon>
        <taxon>Craniata</taxon>
        <taxon>Vertebrata</taxon>
        <taxon>Euteleostomi</taxon>
        <taxon>Mammalia</taxon>
        <taxon>Eutheria</taxon>
        <taxon>Euarchontoglires</taxon>
        <taxon>Primates</taxon>
        <taxon>Strepsirrhini</taxon>
        <taxon>Lemuriformes</taxon>
        <taxon>Cheirogaleidae</taxon>
        <taxon>Microcebus</taxon>
    </lineage>
</organism>
<evidence type="ECO:0000313" key="5">
    <source>
        <dbReference type="Ensembl" id="ENSMICP00000011080.3"/>
    </source>
</evidence>
<comment type="similarity">
    <text evidence="1 2">Belongs to the calycin superfamily. Lipocalin family.</text>
</comment>
<keyword evidence="6" id="KW-1185">Reference proteome</keyword>
<feature type="signal peptide" evidence="3">
    <location>
        <begin position="1"/>
        <end position="20"/>
    </location>
</feature>
<dbReference type="GO" id="GO:0036094">
    <property type="term" value="F:small molecule binding"/>
    <property type="evidence" value="ECO:0007669"/>
    <property type="project" value="InterPro"/>
</dbReference>
<dbReference type="AlphaFoldDB" id="A0A8C5UZK4"/>
<evidence type="ECO:0000256" key="3">
    <source>
        <dbReference type="SAM" id="SignalP"/>
    </source>
</evidence>
<dbReference type="Ensembl" id="ENSMICT00000012171.3">
    <property type="protein sequence ID" value="ENSMICP00000011080.3"/>
    <property type="gene ID" value="ENSMICG00000012176.3"/>
</dbReference>
<dbReference type="PROSITE" id="PS00213">
    <property type="entry name" value="LIPOCALIN"/>
    <property type="match status" value="1"/>
</dbReference>
<reference evidence="5" key="2">
    <citation type="submission" date="2025-08" db="UniProtKB">
        <authorList>
            <consortium name="Ensembl"/>
        </authorList>
    </citation>
    <scope>IDENTIFICATION</scope>
</reference>
<evidence type="ECO:0000256" key="2">
    <source>
        <dbReference type="RuleBase" id="RU003695"/>
    </source>
</evidence>
<dbReference type="PANTHER" id="PTHR11430:SF64">
    <property type="entry name" value="LIPOCALIN-15"/>
    <property type="match status" value="1"/>
</dbReference>
<dbReference type="Proteomes" id="UP000694394">
    <property type="component" value="Chromosome 10"/>
</dbReference>
<dbReference type="EMBL" id="ABDC03015025">
    <property type="status" value="NOT_ANNOTATED_CDS"/>
    <property type="molecule type" value="Genomic_DNA"/>
</dbReference>
<keyword evidence="3" id="KW-0732">Signal</keyword>
<dbReference type="Pfam" id="PF00061">
    <property type="entry name" value="Lipocalin"/>
    <property type="match status" value="1"/>
</dbReference>
<dbReference type="OMA" id="WAEVLVQ"/>
<dbReference type="PRINTS" id="PR01254">
    <property type="entry name" value="PGNDSYNTHASE"/>
</dbReference>
<dbReference type="SUPFAM" id="SSF50814">
    <property type="entry name" value="Lipocalins"/>
    <property type="match status" value="1"/>
</dbReference>
<proteinExistence type="inferred from homology"/>
<reference evidence="5" key="3">
    <citation type="submission" date="2025-09" db="UniProtKB">
        <authorList>
            <consortium name="Ensembl"/>
        </authorList>
    </citation>
    <scope>IDENTIFICATION</scope>
</reference>
<gene>
    <name evidence="5" type="primary">LCN15</name>
</gene>
<accession>A0A8C5UZK4</accession>